<feature type="chain" id="PRO_5035896110" evidence="1">
    <location>
        <begin position="23"/>
        <end position="88"/>
    </location>
</feature>
<accession>A0A8T0GNS7</accession>
<keyword evidence="3" id="KW-1185">Reference proteome</keyword>
<dbReference type="EMBL" id="CM026430">
    <property type="protein sequence ID" value="KAG0561236.1"/>
    <property type="molecule type" value="Genomic_DNA"/>
</dbReference>
<evidence type="ECO:0000256" key="1">
    <source>
        <dbReference type="SAM" id="SignalP"/>
    </source>
</evidence>
<name>A0A8T0GNS7_CERPU</name>
<gene>
    <name evidence="2" type="ORF">KC19_9G047800</name>
</gene>
<keyword evidence="1" id="KW-0732">Signal</keyword>
<dbReference type="AlphaFoldDB" id="A0A8T0GNS7"/>
<sequence>MPAYSLILAVLFVFSGWMASWTKWLTEQVCETFSWSPARVLVVVEGTESSRRGRITQVVVHNNMRDPATRRAFNSVHNSQPPFDHHNV</sequence>
<proteinExistence type="predicted"/>
<comment type="caution">
    <text evidence="2">The sequence shown here is derived from an EMBL/GenBank/DDBJ whole genome shotgun (WGS) entry which is preliminary data.</text>
</comment>
<evidence type="ECO:0000313" key="3">
    <source>
        <dbReference type="Proteomes" id="UP000822688"/>
    </source>
</evidence>
<reference evidence="2" key="1">
    <citation type="submission" date="2020-06" db="EMBL/GenBank/DDBJ databases">
        <title>WGS assembly of Ceratodon purpureus strain R40.</title>
        <authorList>
            <person name="Carey S.B."/>
            <person name="Jenkins J."/>
            <person name="Shu S."/>
            <person name="Lovell J.T."/>
            <person name="Sreedasyam A."/>
            <person name="Maumus F."/>
            <person name="Tiley G.P."/>
            <person name="Fernandez-Pozo N."/>
            <person name="Barry K."/>
            <person name="Chen C."/>
            <person name="Wang M."/>
            <person name="Lipzen A."/>
            <person name="Daum C."/>
            <person name="Saski C.A."/>
            <person name="Payton A.C."/>
            <person name="Mcbreen J.C."/>
            <person name="Conrad R.E."/>
            <person name="Kollar L.M."/>
            <person name="Olsson S."/>
            <person name="Huttunen S."/>
            <person name="Landis J.B."/>
            <person name="Wickett N.J."/>
            <person name="Johnson M.G."/>
            <person name="Rensing S.A."/>
            <person name="Grimwood J."/>
            <person name="Schmutz J."/>
            <person name="Mcdaniel S.F."/>
        </authorList>
    </citation>
    <scope>NUCLEOTIDE SEQUENCE</scope>
    <source>
        <strain evidence="2">R40</strain>
    </source>
</reference>
<dbReference type="Proteomes" id="UP000822688">
    <property type="component" value="Chromosome 9"/>
</dbReference>
<evidence type="ECO:0000313" key="2">
    <source>
        <dbReference type="EMBL" id="KAG0561236.1"/>
    </source>
</evidence>
<feature type="signal peptide" evidence="1">
    <location>
        <begin position="1"/>
        <end position="22"/>
    </location>
</feature>
<protein>
    <submittedName>
        <fullName evidence="2">Uncharacterized protein</fullName>
    </submittedName>
</protein>
<organism evidence="2 3">
    <name type="scientific">Ceratodon purpureus</name>
    <name type="common">Fire moss</name>
    <name type="synonym">Dicranum purpureum</name>
    <dbReference type="NCBI Taxonomy" id="3225"/>
    <lineage>
        <taxon>Eukaryota</taxon>
        <taxon>Viridiplantae</taxon>
        <taxon>Streptophyta</taxon>
        <taxon>Embryophyta</taxon>
        <taxon>Bryophyta</taxon>
        <taxon>Bryophytina</taxon>
        <taxon>Bryopsida</taxon>
        <taxon>Dicranidae</taxon>
        <taxon>Pseudoditrichales</taxon>
        <taxon>Ditrichaceae</taxon>
        <taxon>Ceratodon</taxon>
    </lineage>
</organism>